<dbReference type="Proteomes" id="UP000623467">
    <property type="component" value="Unassembled WGS sequence"/>
</dbReference>
<evidence type="ECO:0000259" key="1">
    <source>
        <dbReference type="PROSITE" id="PS50181"/>
    </source>
</evidence>
<sequence length="375" mass="43171">MIETLPVELIGKIVGQLALKDCIKISQLSRRMRLIASDPILNVWRLPILRNLRSNQYEESLKNLSVYMSVPRHNWIDILSRARAPYILFEMTIPNLREAEWEDIFRRRFLPSWKKWRKDSTWRAAFFRVLHQTWHRSCTSCTTNEAWTQSDVHSTRLLLVCSGNLSRYIVLNRNGSANQLEASSRNFNIVHILDDMRHGLQQNMLHLEMRARLVVQFADVRVLALGTLKRPSPLTVNSNANALLHPPGILPESNEYFETTARSLPEYSHLNYPLPAETHINYPFYTHGGTDKRWITEDTEAGLEWVGGLMVVTQILGQGVDEPLSQNQPPLQDRDLIAGSGRQQYVSFTWEDLSVIAPWLEEKITKRIDGPGLGL</sequence>
<dbReference type="InterPro" id="IPR001810">
    <property type="entry name" value="F-box_dom"/>
</dbReference>
<organism evidence="2 3">
    <name type="scientific">Mycena sanguinolenta</name>
    <dbReference type="NCBI Taxonomy" id="230812"/>
    <lineage>
        <taxon>Eukaryota</taxon>
        <taxon>Fungi</taxon>
        <taxon>Dikarya</taxon>
        <taxon>Basidiomycota</taxon>
        <taxon>Agaricomycotina</taxon>
        <taxon>Agaricomycetes</taxon>
        <taxon>Agaricomycetidae</taxon>
        <taxon>Agaricales</taxon>
        <taxon>Marasmiineae</taxon>
        <taxon>Mycenaceae</taxon>
        <taxon>Mycena</taxon>
    </lineage>
</organism>
<dbReference type="InterPro" id="IPR036047">
    <property type="entry name" value="F-box-like_dom_sf"/>
</dbReference>
<dbReference type="PROSITE" id="PS50181">
    <property type="entry name" value="FBOX"/>
    <property type="match status" value="1"/>
</dbReference>
<name>A0A8H6Y761_9AGAR</name>
<reference evidence="2" key="1">
    <citation type="submission" date="2020-05" db="EMBL/GenBank/DDBJ databases">
        <title>Mycena genomes resolve the evolution of fungal bioluminescence.</title>
        <authorList>
            <person name="Tsai I.J."/>
        </authorList>
    </citation>
    <scope>NUCLEOTIDE SEQUENCE</scope>
    <source>
        <strain evidence="2">160909Yilan</strain>
    </source>
</reference>
<dbReference type="AlphaFoldDB" id="A0A8H6Y761"/>
<keyword evidence="3" id="KW-1185">Reference proteome</keyword>
<feature type="domain" description="F-box" evidence="1">
    <location>
        <begin position="1"/>
        <end position="47"/>
    </location>
</feature>
<accession>A0A8H6Y761</accession>
<evidence type="ECO:0000313" key="3">
    <source>
        <dbReference type="Proteomes" id="UP000623467"/>
    </source>
</evidence>
<dbReference type="OrthoDB" id="2532648at2759"/>
<comment type="caution">
    <text evidence="2">The sequence shown here is derived from an EMBL/GenBank/DDBJ whole genome shotgun (WGS) entry which is preliminary data.</text>
</comment>
<proteinExistence type="predicted"/>
<evidence type="ECO:0000313" key="2">
    <source>
        <dbReference type="EMBL" id="KAF7355533.1"/>
    </source>
</evidence>
<gene>
    <name evidence="2" type="ORF">MSAN_01470300</name>
</gene>
<dbReference type="CDD" id="cd09917">
    <property type="entry name" value="F-box_SF"/>
    <property type="match status" value="1"/>
</dbReference>
<dbReference type="Pfam" id="PF00646">
    <property type="entry name" value="F-box"/>
    <property type="match status" value="1"/>
</dbReference>
<protein>
    <recommendedName>
        <fullName evidence="1">F-box domain-containing protein</fullName>
    </recommendedName>
</protein>
<dbReference type="SUPFAM" id="SSF81383">
    <property type="entry name" value="F-box domain"/>
    <property type="match status" value="1"/>
</dbReference>
<dbReference type="EMBL" id="JACAZH010000011">
    <property type="protein sequence ID" value="KAF7355533.1"/>
    <property type="molecule type" value="Genomic_DNA"/>
</dbReference>